<evidence type="ECO:0000256" key="3">
    <source>
        <dbReference type="ARBA" id="ARBA00023136"/>
    </source>
</evidence>
<dbReference type="PIRSF" id="PIRSF002854">
    <property type="entry name" value="MetQ"/>
    <property type="match status" value="1"/>
</dbReference>
<dbReference type="HOGENOM" id="CLU_067080_1_0_9"/>
<dbReference type="AlphaFoldDB" id="C7HRW7"/>
<dbReference type="PANTHER" id="PTHR30429">
    <property type="entry name" value="D-METHIONINE-BINDING LIPOPROTEIN METQ"/>
    <property type="match status" value="1"/>
</dbReference>
<dbReference type="InterPro" id="IPR004872">
    <property type="entry name" value="Lipoprotein_NlpA"/>
</dbReference>
<evidence type="ECO:0000256" key="6">
    <source>
        <dbReference type="PIRNR" id="PIRNR002854"/>
    </source>
</evidence>
<dbReference type="SUPFAM" id="SSF53850">
    <property type="entry name" value="Periplasmic binding protein-like II"/>
    <property type="match status" value="1"/>
</dbReference>
<evidence type="ECO:0000256" key="2">
    <source>
        <dbReference type="ARBA" id="ARBA00022729"/>
    </source>
</evidence>
<evidence type="ECO:0000256" key="5">
    <source>
        <dbReference type="ARBA" id="ARBA00023288"/>
    </source>
</evidence>
<dbReference type="Pfam" id="PF03180">
    <property type="entry name" value="Lipoprotein_9"/>
    <property type="match status" value="1"/>
</dbReference>
<keyword evidence="4" id="KW-0564">Palmitate</keyword>
<proteinExistence type="inferred from homology"/>
<protein>
    <recommendedName>
        <fullName evidence="6">Lipoprotein</fullName>
    </recommendedName>
</protein>
<keyword evidence="3" id="KW-0472">Membrane</keyword>
<dbReference type="PANTHER" id="PTHR30429:SF3">
    <property type="entry name" value="LIPOPROTEIN"/>
    <property type="match status" value="1"/>
</dbReference>
<comment type="caution">
    <text evidence="8">The sequence shown here is derived from an EMBL/GenBank/DDBJ whole genome shotgun (WGS) entry which is preliminary data.</text>
</comment>
<dbReference type="EMBL" id="ACXU01000002">
    <property type="protein sequence ID" value="EEU13536.1"/>
    <property type="molecule type" value="Genomic_DNA"/>
</dbReference>
<comment type="similarity">
    <text evidence="6">Belongs to the nlpA lipoprotein family.</text>
</comment>
<keyword evidence="9" id="KW-1185">Reference proteome</keyword>
<reference evidence="8 9" key="1">
    <citation type="submission" date="2009-08" db="EMBL/GenBank/DDBJ databases">
        <authorList>
            <person name="Muzny D."/>
            <person name="Qin X."/>
            <person name="Deng J."/>
            <person name="Jiang H."/>
            <person name="Liu Y."/>
            <person name="Qu J."/>
            <person name="Song X.-Z."/>
            <person name="Zhang L."/>
            <person name="Thornton R."/>
            <person name="Coyle M."/>
            <person name="Francisco L."/>
            <person name="Jackson L."/>
            <person name="Javaid M."/>
            <person name="Korchina V."/>
            <person name="Kovar C."/>
            <person name="Mata R."/>
            <person name="Mathew T."/>
            <person name="Ngo R."/>
            <person name="Nguyen L."/>
            <person name="Nguyen N."/>
            <person name="Okwuonu G."/>
            <person name="Ongeri F."/>
            <person name="Pham C."/>
            <person name="Simmons D."/>
            <person name="Wilczek-Boney K."/>
            <person name="Hale W."/>
            <person name="Jakkamsetti A."/>
            <person name="Pham P."/>
            <person name="Ruth R."/>
            <person name="San Lucas F."/>
            <person name="Warren J."/>
            <person name="Zhang J."/>
            <person name="Zhao Z."/>
            <person name="Zhou C."/>
            <person name="Zhu D."/>
            <person name="Lee S."/>
            <person name="Bess C."/>
            <person name="Blankenburg K."/>
            <person name="Forbes L."/>
            <person name="Fu Q."/>
            <person name="Gubbala S."/>
            <person name="Hirani K."/>
            <person name="Jayaseelan J.C."/>
            <person name="Lara F."/>
            <person name="Munidasa M."/>
            <person name="Palculict T."/>
            <person name="Patil S."/>
            <person name="Pu L.-L."/>
            <person name="Saada N."/>
            <person name="Tang L."/>
            <person name="Weissenberger G."/>
            <person name="Zhu Y."/>
            <person name="Hemphill L."/>
            <person name="Shang Y."/>
            <person name="Youmans B."/>
            <person name="Ayvaz T."/>
            <person name="Ross M."/>
            <person name="Santibanez J."/>
            <person name="Aqrawi P."/>
            <person name="Gross S."/>
            <person name="Joshi V."/>
            <person name="Fowler G."/>
            <person name="Nazareth L."/>
            <person name="Reid J."/>
            <person name="Worley K."/>
            <person name="Petrosino J."/>
            <person name="Highlander S."/>
            <person name="Gibbs R."/>
            <person name="Gibbs R."/>
        </authorList>
    </citation>
    <scope>NUCLEOTIDE SEQUENCE [LARGE SCALE GENOMIC DNA]</scope>
    <source>
        <strain evidence="8 9">ATCC 51170</strain>
    </source>
</reference>
<evidence type="ECO:0000256" key="7">
    <source>
        <dbReference type="PIRSR" id="PIRSR002854-1"/>
    </source>
</evidence>
<dbReference type="GO" id="GO:0016020">
    <property type="term" value="C:membrane"/>
    <property type="evidence" value="ECO:0007669"/>
    <property type="project" value="UniProtKB-SubCell"/>
</dbReference>
<comment type="subcellular location">
    <subcellularLocation>
        <location evidence="1">Membrane</location>
        <topology evidence="1">Lipid-anchor</topology>
    </subcellularLocation>
</comment>
<evidence type="ECO:0000256" key="4">
    <source>
        <dbReference type="ARBA" id="ARBA00023139"/>
    </source>
</evidence>
<dbReference type="Gene3D" id="3.40.190.10">
    <property type="entry name" value="Periplasmic binding protein-like II"/>
    <property type="match status" value="2"/>
</dbReference>
<sequence length="291" mass="32110">MMKNLKKIALGLSLVLALTGCGNKKEDTNSNSSASNQAKSEDRFADAKEIKIGVCGEKNEVLEDVAKRFEKDTGKKIKIVPFSDYNQPNEALNSGDIDINSFQHKKFLEDYNKSHKTDIVSVGDTLLAPMGIYSDKIKDVKEIKDGDKIAIPNDPTNGARALFLLQSAGLIEVEGKEGDAITLDNIKKNPKNLEIIELDASQTARNLTEVAASVINSGMAVDAGFIPTEDSIYLEDKDDPAKAIYVNIFAARKEDKDSKTLENFVKNYYQTEETKKLIEKETKGSEIPAWK</sequence>
<name>C7HRW7_9FIRM</name>
<evidence type="ECO:0000256" key="1">
    <source>
        <dbReference type="ARBA" id="ARBA00004635"/>
    </source>
</evidence>
<evidence type="ECO:0000313" key="8">
    <source>
        <dbReference type="EMBL" id="EEU13536.1"/>
    </source>
</evidence>
<evidence type="ECO:0000313" key="9">
    <source>
        <dbReference type="Proteomes" id="UP000003821"/>
    </source>
</evidence>
<keyword evidence="5 6" id="KW-0449">Lipoprotein</keyword>
<keyword evidence="2" id="KW-0732">Signal</keyword>
<dbReference type="eggNOG" id="COG1464">
    <property type="taxonomic scope" value="Bacteria"/>
</dbReference>
<accession>C7HRW7</accession>
<organism evidence="8 9">
    <name type="scientific">Anaerococcus vaginalis ATCC 51170</name>
    <dbReference type="NCBI Taxonomy" id="655811"/>
    <lineage>
        <taxon>Bacteria</taxon>
        <taxon>Bacillati</taxon>
        <taxon>Bacillota</taxon>
        <taxon>Tissierellia</taxon>
        <taxon>Tissierellales</taxon>
        <taxon>Peptoniphilaceae</taxon>
        <taxon>Anaerococcus</taxon>
    </lineage>
</organism>
<feature type="lipid moiety-binding region" description="S-diacylglycerol cysteine" evidence="7">
    <location>
        <position position="21"/>
    </location>
</feature>
<dbReference type="Proteomes" id="UP000003821">
    <property type="component" value="Unassembled WGS sequence"/>
</dbReference>
<dbReference type="PROSITE" id="PS51257">
    <property type="entry name" value="PROKAR_LIPOPROTEIN"/>
    <property type="match status" value="1"/>
</dbReference>
<gene>
    <name evidence="8" type="ORF">HMPREF0078_0032</name>
</gene>